<comment type="caution">
    <text evidence="1">The sequence shown here is derived from an EMBL/GenBank/DDBJ whole genome shotgun (WGS) entry which is preliminary data.</text>
</comment>
<reference evidence="1" key="1">
    <citation type="journal article" date="2015" name="Nature">
        <title>Complex archaea that bridge the gap between prokaryotes and eukaryotes.</title>
        <authorList>
            <person name="Spang A."/>
            <person name="Saw J.H."/>
            <person name="Jorgensen S.L."/>
            <person name="Zaremba-Niedzwiedzka K."/>
            <person name="Martijn J."/>
            <person name="Lind A.E."/>
            <person name="van Eijk R."/>
            <person name="Schleper C."/>
            <person name="Guy L."/>
            <person name="Ettema T.J."/>
        </authorList>
    </citation>
    <scope>NUCLEOTIDE SEQUENCE</scope>
</reference>
<organism evidence="1">
    <name type="scientific">marine sediment metagenome</name>
    <dbReference type="NCBI Taxonomy" id="412755"/>
    <lineage>
        <taxon>unclassified sequences</taxon>
        <taxon>metagenomes</taxon>
        <taxon>ecological metagenomes</taxon>
    </lineage>
</organism>
<sequence>MMIHERREYLLQRLRGAGRWQTRDALIPEGHWTDFPYPAVGALLRELVDAGTVERRDDGPSGRYEYRVLPRG</sequence>
<dbReference type="EMBL" id="LAZR01000431">
    <property type="protein sequence ID" value="KKN69199.1"/>
    <property type="molecule type" value="Genomic_DNA"/>
</dbReference>
<gene>
    <name evidence="1" type="ORF">LCGC14_0443750</name>
</gene>
<evidence type="ECO:0008006" key="2">
    <source>
        <dbReference type="Google" id="ProtNLM"/>
    </source>
</evidence>
<protein>
    <recommendedName>
        <fullName evidence="2">HTH marR-type domain-containing protein</fullName>
    </recommendedName>
</protein>
<proteinExistence type="predicted"/>
<name>A0A0F9SQJ8_9ZZZZ</name>
<evidence type="ECO:0000313" key="1">
    <source>
        <dbReference type="EMBL" id="KKN69199.1"/>
    </source>
</evidence>
<accession>A0A0F9SQJ8</accession>
<dbReference type="AlphaFoldDB" id="A0A0F9SQJ8"/>